<organism evidence="1 2">
    <name type="scientific">Musa balbisiana</name>
    <name type="common">Banana</name>
    <dbReference type="NCBI Taxonomy" id="52838"/>
    <lineage>
        <taxon>Eukaryota</taxon>
        <taxon>Viridiplantae</taxon>
        <taxon>Streptophyta</taxon>
        <taxon>Embryophyta</taxon>
        <taxon>Tracheophyta</taxon>
        <taxon>Spermatophyta</taxon>
        <taxon>Magnoliopsida</taxon>
        <taxon>Liliopsida</taxon>
        <taxon>Zingiberales</taxon>
        <taxon>Musaceae</taxon>
        <taxon>Musa</taxon>
    </lineage>
</organism>
<proteinExistence type="predicted"/>
<evidence type="ECO:0000313" key="2">
    <source>
        <dbReference type="Proteomes" id="UP000317650"/>
    </source>
</evidence>
<reference evidence="1 2" key="1">
    <citation type="journal article" date="2019" name="Nat. Plants">
        <title>Genome sequencing of Musa balbisiana reveals subgenome evolution and function divergence in polyploid bananas.</title>
        <authorList>
            <person name="Yao X."/>
        </authorList>
    </citation>
    <scope>NUCLEOTIDE SEQUENCE [LARGE SCALE GENOMIC DNA]</scope>
    <source>
        <strain evidence="2">cv. DH-PKW</strain>
        <tissue evidence="1">Leaves</tissue>
    </source>
</reference>
<evidence type="ECO:0000313" key="1">
    <source>
        <dbReference type="EMBL" id="THU67036.1"/>
    </source>
</evidence>
<sequence length="128" mass="14538">MMLVSQDCSRSMEPLTEGAPYSLMVEFNALPHHCSTLSESETQSMNSMDGSQRYLGCFDVPHIPNDAERIGVGVLTKEFKLYFIKNICLKPSMIMLLGVRQEEEETLFNFVAQFTNKIKTCKKSIHHS</sequence>
<dbReference type="EMBL" id="PYDT01000003">
    <property type="protein sequence ID" value="THU67036.1"/>
    <property type="molecule type" value="Genomic_DNA"/>
</dbReference>
<dbReference type="Proteomes" id="UP000317650">
    <property type="component" value="Chromosome 5"/>
</dbReference>
<keyword evidence="2" id="KW-1185">Reference proteome</keyword>
<accession>A0A4S8JXL6</accession>
<name>A0A4S8JXL6_MUSBA</name>
<dbReference type="AlphaFoldDB" id="A0A4S8JXL6"/>
<gene>
    <name evidence="1" type="ORF">C4D60_Mb05t20430</name>
</gene>
<protein>
    <submittedName>
        <fullName evidence="1">Uncharacterized protein</fullName>
    </submittedName>
</protein>
<comment type="caution">
    <text evidence="1">The sequence shown here is derived from an EMBL/GenBank/DDBJ whole genome shotgun (WGS) entry which is preliminary data.</text>
</comment>